<reference evidence="1 2" key="1">
    <citation type="submission" date="2015-03" db="EMBL/GenBank/DDBJ databases">
        <authorList>
            <person name="Abdul Halim M."/>
        </authorList>
    </citation>
    <scope>NUCLEOTIDE SEQUENCE [LARGE SCALE GENOMIC DNA]</scope>
    <source>
        <strain evidence="1 2">ATCC 35681</strain>
    </source>
</reference>
<sequence length="94" mass="11344">MEFSGYREDRRGNWFGGGTQMVYMDESTEPEFYIVNEQESQIIRIREEQQIKMLSHCMYGPQLKRENIDWLIHKAQFKYYDSVDEYITKTASDI</sequence>
<dbReference type="Proteomes" id="UP000034189">
    <property type="component" value="Chromosome"/>
</dbReference>
<dbReference type="HOGENOM" id="CLU_2143391_0_0_9"/>
<dbReference type="EMBL" id="CP011114">
    <property type="protein sequence ID" value="AKG36109.1"/>
    <property type="molecule type" value="Genomic_DNA"/>
</dbReference>
<protein>
    <submittedName>
        <fullName evidence="1">Uncharacterized protein</fullName>
    </submittedName>
</protein>
<name>A0A0F7FCI7_PAEDU</name>
<dbReference type="RefSeq" id="WP_025698466.1">
    <property type="nucleotide sequence ID" value="NZ_ASQQ01000601.1"/>
</dbReference>
<dbReference type="AlphaFoldDB" id="A0A0F7FCI7"/>
<evidence type="ECO:0000313" key="2">
    <source>
        <dbReference type="Proteomes" id="UP000034189"/>
    </source>
</evidence>
<dbReference type="PATRIC" id="fig|1333534.5.peg.3826"/>
<organism evidence="1 2">
    <name type="scientific">Paenibacillus durus ATCC 35681</name>
    <dbReference type="NCBI Taxonomy" id="1333534"/>
    <lineage>
        <taxon>Bacteria</taxon>
        <taxon>Bacillati</taxon>
        <taxon>Bacillota</taxon>
        <taxon>Bacilli</taxon>
        <taxon>Bacillales</taxon>
        <taxon>Paenibacillaceae</taxon>
        <taxon>Paenibacillus</taxon>
    </lineage>
</organism>
<evidence type="ECO:0000313" key="1">
    <source>
        <dbReference type="EMBL" id="AKG36109.1"/>
    </source>
</evidence>
<gene>
    <name evidence="1" type="ORF">VK70_17365</name>
</gene>
<proteinExistence type="predicted"/>
<reference evidence="1 2" key="2">
    <citation type="journal article" date="2016" name="Genome Announc.">
        <title>Genome Sequence of a Gram-Positive Diazotroph, Paenibacillus durus Type Strain ATCC 35681.</title>
        <authorList>
            <person name="Halim M.A."/>
            <person name="Rahman A.Y."/>
            <person name="Sim K.S."/>
            <person name="Yam H.C."/>
            <person name="Rahim A.A."/>
            <person name="Ghazali A.H."/>
            <person name="Najimudin N."/>
        </authorList>
    </citation>
    <scope>NUCLEOTIDE SEQUENCE [LARGE SCALE GENOMIC DNA]</scope>
    <source>
        <strain evidence="1 2">ATCC 35681</strain>
    </source>
</reference>
<dbReference type="OrthoDB" id="2630097at2"/>
<accession>A0A0F7FCI7</accession>